<dbReference type="PATRIC" id="fig|69370.6.peg.4098"/>
<gene>
    <name evidence="3" type="ORF">RS82_04039</name>
</gene>
<dbReference type="InterPro" id="IPR003709">
    <property type="entry name" value="VanY-like_core_dom"/>
</dbReference>
<evidence type="ECO:0000313" key="3">
    <source>
        <dbReference type="EMBL" id="KJL39830.1"/>
    </source>
</evidence>
<organism evidence="3 4">
    <name type="scientific">Microbacterium trichothecenolyticum</name>
    <name type="common">Aureobacterium trichothecenolyticum</name>
    <dbReference type="NCBI Taxonomy" id="69370"/>
    <lineage>
        <taxon>Bacteria</taxon>
        <taxon>Bacillati</taxon>
        <taxon>Actinomycetota</taxon>
        <taxon>Actinomycetes</taxon>
        <taxon>Micrococcales</taxon>
        <taxon>Microbacteriaceae</taxon>
        <taxon>Microbacterium</taxon>
    </lineage>
</organism>
<dbReference type="PANTHER" id="PTHR34385">
    <property type="entry name" value="D-ALANYL-D-ALANINE CARBOXYPEPTIDASE"/>
    <property type="match status" value="1"/>
</dbReference>
<dbReference type="AlphaFoldDB" id="A0A0M2H5M9"/>
<feature type="domain" description="D-alanyl-D-alanine carboxypeptidase-like core" evidence="2">
    <location>
        <begin position="87"/>
        <end position="181"/>
    </location>
</feature>
<dbReference type="PANTHER" id="PTHR34385:SF1">
    <property type="entry name" value="PEPTIDOGLYCAN L-ALANYL-D-GLUTAMATE ENDOPEPTIDASE CWLK"/>
    <property type="match status" value="1"/>
</dbReference>
<protein>
    <submittedName>
        <fullName evidence="3">D-alanyl-D-alanine carboxypeptidase</fullName>
    </submittedName>
</protein>
<keyword evidence="3" id="KW-0121">Carboxypeptidase</keyword>
<dbReference type="Proteomes" id="UP000034098">
    <property type="component" value="Unassembled WGS sequence"/>
</dbReference>
<dbReference type="SUPFAM" id="SSF55166">
    <property type="entry name" value="Hedgehog/DD-peptidase"/>
    <property type="match status" value="1"/>
</dbReference>
<dbReference type="Gene3D" id="3.30.1380.10">
    <property type="match status" value="1"/>
</dbReference>
<dbReference type="InterPro" id="IPR052179">
    <property type="entry name" value="DD-CPase-like"/>
</dbReference>
<reference evidence="3 4" key="1">
    <citation type="submission" date="2015-02" db="EMBL/GenBank/DDBJ databases">
        <title>Draft genome sequences of ten Microbacterium spp. with emphasis on heavy metal contaminated environments.</title>
        <authorList>
            <person name="Corretto E."/>
        </authorList>
    </citation>
    <scope>NUCLEOTIDE SEQUENCE [LARGE SCALE GENOMIC DNA]</scope>
    <source>
        <strain evidence="3 4">DSM 8608</strain>
    </source>
</reference>
<keyword evidence="3" id="KW-0645">Protease</keyword>
<dbReference type="GO" id="GO:0004180">
    <property type="term" value="F:carboxypeptidase activity"/>
    <property type="evidence" value="ECO:0007669"/>
    <property type="project" value="UniProtKB-KW"/>
</dbReference>
<comment type="caution">
    <text evidence="3">The sequence shown here is derived from an EMBL/GenBank/DDBJ whole genome shotgun (WGS) entry which is preliminary data.</text>
</comment>
<dbReference type="InterPro" id="IPR009045">
    <property type="entry name" value="Zn_M74/Hedgehog-like"/>
</dbReference>
<feature type="transmembrane region" description="Helical" evidence="1">
    <location>
        <begin position="14"/>
        <end position="35"/>
    </location>
</feature>
<evidence type="ECO:0000256" key="1">
    <source>
        <dbReference type="SAM" id="Phobius"/>
    </source>
</evidence>
<sequence length="213" mass="22042">MIPTTTAPARTPRVLGRVLVSLLIAALAIVGVAVYRSASATVPTGGAVDGASQADPPAPDGAVTLDDGLLPSGATAFDVGYPGVAGLSHDLRAALQRASRDAADDDVAVRVNSGWRSAEYQDRLLQEAVSQYGSAEEAARWVASSATSAHVAGDAVDVGSYDAVDWLTAHGAGYGLCQTYGNESWHFELRPEAIDRGCPTPYADPTQDPRIHG</sequence>
<name>A0A0M2H5M9_MICTR</name>
<keyword evidence="4" id="KW-1185">Reference proteome</keyword>
<keyword evidence="1" id="KW-0812">Transmembrane</keyword>
<dbReference type="Pfam" id="PF02557">
    <property type="entry name" value="VanY"/>
    <property type="match status" value="1"/>
</dbReference>
<evidence type="ECO:0000259" key="2">
    <source>
        <dbReference type="Pfam" id="PF02557"/>
    </source>
</evidence>
<keyword evidence="1" id="KW-0472">Membrane</keyword>
<dbReference type="GO" id="GO:0006508">
    <property type="term" value="P:proteolysis"/>
    <property type="evidence" value="ECO:0007669"/>
    <property type="project" value="InterPro"/>
</dbReference>
<accession>A0A0M2H5M9</accession>
<keyword evidence="1" id="KW-1133">Transmembrane helix</keyword>
<keyword evidence="3" id="KW-0378">Hydrolase</keyword>
<proteinExistence type="predicted"/>
<dbReference type="OrthoDB" id="3293184at2"/>
<dbReference type="CDD" id="cd14846">
    <property type="entry name" value="Peptidase_M15_like"/>
    <property type="match status" value="1"/>
</dbReference>
<evidence type="ECO:0000313" key="4">
    <source>
        <dbReference type="Proteomes" id="UP000034098"/>
    </source>
</evidence>
<dbReference type="EMBL" id="JYJA01000041">
    <property type="protein sequence ID" value="KJL39830.1"/>
    <property type="molecule type" value="Genomic_DNA"/>
</dbReference>
<dbReference type="RefSeq" id="WP_045302729.1">
    <property type="nucleotide sequence ID" value="NZ_JYJA01000041.1"/>
</dbReference>